<dbReference type="Pfam" id="PF22816">
    <property type="entry name" value="CatAgl_D2"/>
    <property type="match status" value="1"/>
</dbReference>
<dbReference type="Proteomes" id="UP000269097">
    <property type="component" value="Chromosome"/>
</dbReference>
<feature type="domain" description="SLH" evidence="4">
    <location>
        <begin position="1961"/>
        <end position="2022"/>
    </location>
</feature>
<reference evidence="5 6" key="1">
    <citation type="submission" date="2018-10" db="EMBL/GenBank/DDBJ databases">
        <title>Genome Sequence of Cohnella sp.</title>
        <authorList>
            <person name="Srinivasan S."/>
            <person name="Kim M.K."/>
        </authorList>
    </citation>
    <scope>NUCLEOTIDE SEQUENCE [LARGE SCALE GENOMIC DNA]</scope>
    <source>
        <strain evidence="5 6">18JY8-7</strain>
    </source>
</reference>
<dbReference type="Pfam" id="PF22815">
    <property type="entry name" value="CatAgl_D1"/>
    <property type="match status" value="1"/>
</dbReference>
<feature type="domain" description="CBM6" evidence="3">
    <location>
        <begin position="983"/>
        <end position="1126"/>
    </location>
</feature>
<keyword evidence="2" id="KW-0732">Signal</keyword>
<accession>A0A3G3K409</accession>
<dbReference type="InterPro" id="IPR008999">
    <property type="entry name" value="Actin-crosslinking"/>
</dbReference>
<dbReference type="InterPro" id="IPR011050">
    <property type="entry name" value="Pectin_lyase_fold/virulence"/>
</dbReference>
<dbReference type="PROSITE" id="PS51272">
    <property type="entry name" value="SLH"/>
    <property type="match status" value="3"/>
</dbReference>
<dbReference type="SUPFAM" id="SSF49785">
    <property type="entry name" value="Galactose-binding domain-like"/>
    <property type="match status" value="1"/>
</dbReference>
<sequence>MLRFRKLLAFVLSLALLLPSVIWKSDGVVSAQNVSDYVRLKNQWKGTYLYEADGKVRYGFPAITDQAAQWLVETEGTHQRIKNRATGHYLNMQNEIASDHITDPVESGAVADAWTSDQWTVAAAAGQPGYYNVVSVDYPNRLLNVQIQNGFAQANDWAQPAWGSALWLLEPAAEQEPIRLKDQWKGNYLYEDAGQVKYGMPALNDPASQWFVVDDNGYKRLQNRATGHEIATVDHTGGGAAQAVAGASTGAQWRMADAGDGYFTFQSVNNAASYLNVQSQDGYAHGNNWAQSSWGSAKWKLETAADTTPKRLKDQWKGQYLFEQNGRVAYGNPSYDDPASQWIVEDAGAQVRLRNVSTGHYIATVDHAGGEAAVTDAVYSASAGSYWNRGGAKDGDGNGVEGYFTFQSAENAASYLNVQSQDGYAHGNNWAQATWGSAQWKLEDPAPPSGDSGEPSVPYIRIKNDWLQLYLYEKDGIVHYGNAKADDYNAQWLIVAANGKKRIQNRATGHYITLEGQTGARDLLHAADIAAGSALGDWVIEDYQGFKEIHSAGDANDVPGSQSYIHVENKLKGAQYGIVTRDWGSPKWEFVPVEASAAPAYVRLKNDCRNNYLYEEDGKVKFGTPDAKDPSSHWAFVDSTQGKRIVNRATGHSITVEHVQTYNDPVESLDLDPTWGSVQWTIDAVANSDAKVLRNVWKPDWILHEEDNKGFVQASGLDPAWGSGHWLLEPAPELPPELPSGPIRIQNKANGKYLYENGSQVVVYGTPAEGDATSHWLLESSGETVRVKNRATGHYLSMENLKPYLETSVTADVYGGRADWAVEKAAAVSSYLLRSLAAGYEDEYVHAEDNQGYPQHELRSVESSGVQWAFRPAPADAFVPPADTGPATLPTRAFSDPNYVKLRNELTGGWLYESGNALTLGSPTAQDRSAQWQFEEIDGRKRLKNRLTGHYLAAGAGRTLRLSASGSGDSAEWSLAETLGALTLTSAESPGQRLAANGGTAALAADDSAASRWFATAVAQDVIYEAESAFHAGGAAGARVIFAVNAAAEGAYTATLRFANTQTSPQSLSLYVNGLKQTPLSLPVTPGKSWGTIDIVLPLREGMNTVALQNDTGTGGLADIDRLTVRDAVAPVFRGATLPYVAYEAEDGVTNGTVLGPDRSYYTIAAESSGRKAVRLDTQGQYVEFRTSREANAMTLRYVIPDSPDGLGQTATISLYVNGTFQRKLTLSSRHSWVYGKYPWSNDPADGDAHRFYDEIHRIVGDIPAGATVRLQKDAGDSADYYVIDLAELEQAPDAYGLPAGYLSAADYGAAADDGADDTDALKAAIADARSQGKGVWIPAGTFDLKQGPLEVSDVTIRGAGMWHTVLKGAGFMGTGSNVGVYDLAIDAGVAGRHDELPESGFDGTFGTGSTIQNVWIEHAKAGIWTVRSEDGISTDGLYIGNVRIRDTYADGVHFSTGTKNAMVEQSQIRNSGDDAIALWSNKPDGVSDQEAQTDSNTVRFNTVQLPWLADNIAVFGGKDNRIQDNLVSDTMGFGAGIAVSTRFNPVPFSGTTIVERNTLIRTGGREFNWNQDFGAIWLFTGDKAIDADIAIRDNTVLDSTFQGLYINGPFGINKAGGHKVSIENLVIDKAGTWGIHVNGSVTGSVETNNVIIRNAKVGRMFNAVGDAFAIRDVTPIPPGNPDPGPSGNPKDNGSGGKDGGVSDNDMRLEQAAAAGDKLIIFKADTAKPSAETTVSLDALRKTGKAVKDAVIRLEYGDAAYELPIGVLDTVLQNNDVPFDPSGGTLTMKIMPAAPTIADAMKKAAQSTGAALVGSPMIFEVSLQSGSSVVPIRSFGRTFVTRTMTVEGEIDSSAASVVVFDPETGSFRAVPALFRKEGNRTIVTVRSVTNSLYGVIVNRKSFADLEGHWARKAIELLAAKGIVIGSSKAAFVPEAKVTRAEFAAMLVKALGLPETSASGGVSFADVRPAAWYAGTVRTASAYGLVNGFADGTFRPERTITREEMAVMLAAALKMTVPADAAQAETAGWNARPGVKDRVSGWAEPAVREALRSGVMTGRSADTFAPRDPATRAEAASVVSRLLVASGLADAAQ</sequence>
<dbReference type="CDD" id="cd14490">
    <property type="entry name" value="CBM6-CBM35-CBM36_like_1"/>
    <property type="match status" value="1"/>
</dbReference>
<dbReference type="InterPro" id="IPR055149">
    <property type="entry name" value="Agl_cat_D2"/>
</dbReference>
<dbReference type="InterPro" id="IPR000772">
    <property type="entry name" value="Ricin_B_lectin"/>
</dbReference>
<dbReference type="InterPro" id="IPR005084">
    <property type="entry name" value="CBM6"/>
</dbReference>
<feature type="domain" description="SLH" evidence="4">
    <location>
        <begin position="2029"/>
        <end position="2092"/>
    </location>
</feature>
<dbReference type="CDD" id="cd23432">
    <property type="entry name" value="beta-trefoil_Ricin_EndoBetaGal-like"/>
    <property type="match status" value="7"/>
</dbReference>
<organism evidence="5 6">
    <name type="scientific">Cohnella candidum</name>
    <dbReference type="NCBI Taxonomy" id="2674991"/>
    <lineage>
        <taxon>Bacteria</taxon>
        <taxon>Bacillati</taxon>
        <taxon>Bacillota</taxon>
        <taxon>Bacilli</taxon>
        <taxon>Bacillales</taxon>
        <taxon>Paenibacillaceae</taxon>
        <taxon>Cohnella</taxon>
    </lineage>
</organism>
<feature type="domain" description="SLH" evidence="4">
    <location>
        <begin position="1897"/>
        <end position="1960"/>
    </location>
</feature>
<feature type="chain" id="PRO_5039422628" evidence="2">
    <location>
        <begin position="25"/>
        <end position="2092"/>
    </location>
</feature>
<dbReference type="Gene3D" id="2.60.120.260">
    <property type="entry name" value="Galactose-binding domain-like"/>
    <property type="match status" value="2"/>
</dbReference>
<dbReference type="InterPro" id="IPR035992">
    <property type="entry name" value="Ricin_B-like_lectins"/>
</dbReference>
<dbReference type="KEGG" id="coh:EAV92_23720"/>
<dbReference type="GO" id="GO:0030246">
    <property type="term" value="F:carbohydrate binding"/>
    <property type="evidence" value="ECO:0007669"/>
    <property type="project" value="InterPro"/>
</dbReference>
<evidence type="ECO:0000313" key="6">
    <source>
        <dbReference type="Proteomes" id="UP000269097"/>
    </source>
</evidence>
<dbReference type="SUPFAM" id="SSF51126">
    <property type="entry name" value="Pectin lyase-like"/>
    <property type="match status" value="1"/>
</dbReference>
<dbReference type="SUPFAM" id="SSF50405">
    <property type="entry name" value="Actin-crosslinking proteins"/>
    <property type="match status" value="1"/>
</dbReference>
<evidence type="ECO:0000259" key="4">
    <source>
        <dbReference type="PROSITE" id="PS51272"/>
    </source>
</evidence>
<dbReference type="Pfam" id="PF14200">
    <property type="entry name" value="RicinB_lectin_2"/>
    <property type="match status" value="1"/>
</dbReference>
<dbReference type="Gene3D" id="2.160.20.10">
    <property type="entry name" value="Single-stranded right-handed beta-helix, Pectin lyase-like"/>
    <property type="match status" value="1"/>
</dbReference>
<dbReference type="InterPro" id="IPR001119">
    <property type="entry name" value="SLH_dom"/>
</dbReference>
<dbReference type="InterPro" id="IPR006626">
    <property type="entry name" value="PbH1"/>
</dbReference>
<feature type="region of interest" description="Disordered" evidence="1">
    <location>
        <begin position="1673"/>
        <end position="1705"/>
    </location>
</feature>
<dbReference type="PROSITE" id="PS51175">
    <property type="entry name" value="CBM6"/>
    <property type="match status" value="1"/>
</dbReference>
<feature type="compositionally biased region" description="Pro residues" evidence="1">
    <location>
        <begin position="1676"/>
        <end position="1687"/>
    </location>
</feature>
<name>A0A3G3K409_9BACL</name>
<dbReference type="SUPFAM" id="SSF50370">
    <property type="entry name" value="Ricin B-like lectins"/>
    <property type="match status" value="4"/>
</dbReference>
<dbReference type="PANTHER" id="PTHR43308">
    <property type="entry name" value="OUTER MEMBRANE PROTEIN ALPHA-RELATED"/>
    <property type="match status" value="1"/>
</dbReference>
<evidence type="ECO:0000256" key="2">
    <source>
        <dbReference type="SAM" id="SignalP"/>
    </source>
</evidence>
<gene>
    <name evidence="5" type="ORF">EAV92_23720</name>
</gene>
<dbReference type="SMART" id="SM00710">
    <property type="entry name" value="PbH1"/>
    <property type="match status" value="7"/>
</dbReference>
<proteinExistence type="predicted"/>
<feature type="signal peptide" evidence="2">
    <location>
        <begin position="1"/>
        <end position="24"/>
    </location>
</feature>
<dbReference type="Gene3D" id="2.80.10.50">
    <property type="match status" value="7"/>
</dbReference>
<evidence type="ECO:0000256" key="1">
    <source>
        <dbReference type="SAM" id="MobiDB-lite"/>
    </source>
</evidence>
<dbReference type="RefSeq" id="WP_123043366.1">
    <property type="nucleotide sequence ID" value="NZ_CP033433.1"/>
</dbReference>
<protein>
    <submittedName>
        <fullName evidence="5">Uncharacterized protein</fullName>
    </submittedName>
</protein>
<evidence type="ECO:0000313" key="5">
    <source>
        <dbReference type="EMBL" id="AYQ75285.1"/>
    </source>
</evidence>
<keyword evidence="6" id="KW-1185">Reference proteome</keyword>
<dbReference type="EMBL" id="CP033433">
    <property type="protein sequence ID" value="AYQ75285.1"/>
    <property type="molecule type" value="Genomic_DNA"/>
</dbReference>
<evidence type="ECO:0000259" key="3">
    <source>
        <dbReference type="PROSITE" id="PS51175"/>
    </source>
</evidence>
<dbReference type="InterPro" id="IPR008979">
    <property type="entry name" value="Galactose-bd-like_sf"/>
</dbReference>
<dbReference type="Pfam" id="PF00395">
    <property type="entry name" value="SLH"/>
    <property type="match status" value="3"/>
</dbReference>
<dbReference type="InterPro" id="IPR012334">
    <property type="entry name" value="Pectin_lyas_fold"/>
</dbReference>
<dbReference type="InterPro" id="IPR051465">
    <property type="entry name" value="Cell_Envelope_Struct_Comp"/>
</dbReference>
<dbReference type="PANTHER" id="PTHR43308:SF5">
    <property type="entry name" value="S-LAYER PROTEIN _ PEPTIDOGLYCAN ENDO-BETA-N-ACETYLGLUCOSAMINIDASE"/>
    <property type="match status" value="1"/>
</dbReference>
<dbReference type="InterPro" id="IPR033801">
    <property type="entry name" value="CBM6-CBM35-CBM36-like_1"/>
</dbReference>